<keyword evidence="2" id="KW-1185">Reference proteome</keyword>
<organism evidence="1 2">
    <name type="scientific">Rubroshorea leprosula</name>
    <dbReference type="NCBI Taxonomy" id="152421"/>
    <lineage>
        <taxon>Eukaryota</taxon>
        <taxon>Viridiplantae</taxon>
        <taxon>Streptophyta</taxon>
        <taxon>Embryophyta</taxon>
        <taxon>Tracheophyta</taxon>
        <taxon>Spermatophyta</taxon>
        <taxon>Magnoliopsida</taxon>
        <taxon>eudicotyledons</taxon>
        <taxon>Gunneridae</taxon>
        <taxon>Pentapetalae</taxon>
        <taxon>rosids</taxon>
        <taxon>malvids</taxon>
        <taxon>Malvales</taxon>
        <taxon>Dipterocarpaceae</taxon>
        <taxon>Rubroshorea</taxon>
    </lineage>
</organism>
<dbReference type="Proteomes" id="UP001054252">
    <property type="component" value="Unassembled WGS sequence"/>
</dbReference>
<gene>
    <name evidence="1" type="ORF">SLEP1_g22404</name>
</gene>
<evidence type="ECO:0000313" key="2">
    <source>
        <dbReference type="Proteomes" id="UP001054252"/>
    </source>
</evidence>
<protein>
    <submittedName>
        <fullName evidence="1">Uncharacterized protein</fullName>
    </submittedName>
</protein>
<accession>A0AAV5J932</accession>
<dbReference type="EMBL" id="BPVZ01000033">
    <property type="protein sequence ID" value="GKV11123.1"/>
    <property type="molecule type" value="Genomic_DNA"/>
</dbReference>
<comment type="caution">
    <text evidence="1">The sequence shown here is derived from an EMBL/GenBank/DDBJ whole genome shotgun (WGS) entry which is preliminary data.</text>
</comment>
<dbReference type="SUPFAM" id="SSF51197">
    <property type="entry name" value="Clavaminate synthase-like"/>
    <property type="match status" value="1"/>
</dbReference>
<sequence length="40" mass="4722">MDMDVLEDPLVVDIGDPMLDWSNERFRSAEHYVILKPFID</sequence>
<evidence type="ECO:0000313" key="1">
    <source>
        <dbReference type="EMBL" id="GKV11123.1"/>
    </source>
</evidence>
<proteinExistence type="predicted"/>
<dbReference type="AlphaFoldDB" id="A0AAV5J932"/>
<reference evidence="1 2" key="1">
    <citation type="journal article" date="2021" name="Commun. Biol.">
        <title>The genome of Shorea leprosula (Dipterocarpaceae) highlights the ecological relevance of drought in aseasonal tropical rainforests.</title>
        <authorList>
            <person name="Ng K.K.S."/>
            <person name="Kobayashi M.J."/>
            <person name="Fawcett J.A."/>
            <person name="Hatakeyama M."/>
            <person name="Paape T."/>
            <person name="Ng C.H."/>
            <person name="Ang C.C."/>
            <person name="Tnah L.H."/>
            <person name="Lee C.T."/>
            <person name="Nishiyama T."/>
            <person name="Sese J."/>
            <person name="O'Brien M.J."/>
            <person name="Copetti D."/>
            <person name="Mohd Noor M.I."/>
            <person name="Ong R.C."/>
            <person name="Putra M."/>
            <person name="Sireger I.Z."/>
            <person name="Indrioko S."/>
            <person name="Kosugi Y."/>
            <person name="Izuno A."/>
            <person name="Isagi Y."/>
            <person name="Lee S.L."/>
            <person name="Shimizu K.K."/>
        </authorList>
    </citation>
    <scope>NUCLEOTIDE SEQUENCE [LARGE SCALE GENOMIC DNA]</scope>
    <source>
        <strain evidence="1">214</strain>
    </source>
</reference>
<name>A0AAV5J932_9ROSI</name>